<dbReference type="EMBL" id="FR824449">
    <property type="protein sequence ID" value="CCA26722.1"/>
    <property type="molecule type" value="Genomic_DNA"/>
</dbReference>
<evidence type="ECO:0000256" key="5">
    <source>
        <dbReference type="RuleBase" id="RU003465"/>
    </source>
</evidence>
<dbReference type="GO" id="GO:0046872">
    <property type="term" value="F:metal ion binding"/>
    <property type="evidence" value="ECO:0007669"/>
    <property type="project" value="UniProtKB-KW"/>
</dbReference>
<dbReference type="PANTHER" id="PTHR47992">
    <property type="entry name" value="PROTEIN PHOSPHATASE"/>
    <property type="match status" value="1"/>
</dbReference>
<dbReference type="InterPro" id="IPR015655">
    <property type="entry name" value="PP2C"/>
</dbReference>
<dbReference type="InterPro" id="IPR036915">
    <property type="entry name" value="Cyclin-like_sf"/>
</dbReference>
<evidence type="ECO:0000259" key="8">
    <source>
        <dbReference type="PROSITE" id="PS51746"/>
    </source>
</evidence>
<dbReference type="HOGENOM" id="CLU_297986_0_0_1"/>
<dbReference type="InterPro" id="IPR011993">
    <property type="entry name" value="PH-like_dom_sf"/>
</dbReference>
<keyword evidence="2" id="KW-0479">Metal-binding</keyword>
<feature type="compositionally biased region" description="Polar residues" evidence="6">
    <location>
        <begin position="603"/>
        <end position="617"/>
    </location>
</feature>
<dbReference type="PROSITE" id="PS50003">
    <property type="entry name" value="PH_DOMAIN"/>
    <property type="match status" value="1"/>
</dbReference>
<evidence type="ECO:0000256" key="4">
    <source>
        <dbReference type="ARBA" id="ARBA00022912"/>
    </source>
</evidence>
<keyword evidence="3 5" id="KW-0378">Hydrolase</keyword>
<sequence length="1010" mass="114670">MNRDFMVVSQMRQKELTSMQRTYRPASIGTYRVREGPLRVDMFGYKPLWSPSPSVQGVSCTSPDCVLHFPMNGMPASPSRLPVPRYDQFGFTWFWILELTAHFSLQRQSAHLARQYAFIILRKRLLLVEDFCYFVRSNEETVVLRQRLQRVATTCVFMAAKIEEVFPPKATEFADFISAKCGFECTSDDLIRNEMDFVEDLDWNFHPVTAYSWLMFLVAGENQGSTFSFHQIGAHGKILDIFLSAVQLMDIGFLDAQAWSYLPSTLAGAALVLVDADLDYLFVAQFLQLDASVLYDCVVWLRSLVAGLKEWESDGTRDNDRWSKVPVTDTYFIQRRVVVPPALQFGLLQSDGPKVHRQVASYFKNAHGMQVPMESSASPSSSDYCLCCCKNGVHTCGLIGQRVHPYQHGWQYVGTDPNVYEPPTIGCRGVIELDQVDSVTTAKEFGVGAFQIRCHHRKYVLRAESKDRMQDWLFNFQRSIANIISMLLQTVHSHANRPHRDTDFHLTRKRRTARSSRSISLDLHDIDAFGPCDLHLAPDDSESSSSAMSPRKSSAFRPKSPLGMFDFDLSEENESSTPSNVMPPRNYHRSRRFSTSFSTDTRMLSNSFRPSDTATETHQMEQHDHDTQRPLPVTRAYVPRYIRDRENATAVTPPTSPLTSGRWTSRHHNEREETRTLDSMVDMTTTDAFSYTDGNEAYGVTSLLGVRNNMEDLCCCIPDLNAHFALEYCQKQAIYALFDGHAGVQAAQFANDRLAAYICAHHDFYSNTRRAFDECFRRVDKEFLAQAAIEKWSAGTTVALVFIRGNKLLTANIGDSRAVVCLGEDALDVIEEQTPGRKDERDRIEQQGGWVKEERELHISKLHSMDLSDPRIKEKAERIVRWVHIYRVNGELAVSRAIGDLEYKGRALSEYAFWAFPEGHDRVFHGDLVIPVPEFKEIEITSDVAFLILACDGLWDTITSQEAVRHVRERLQKGETAEIASRSLANLAIRSGSSDNVSVIVVRFNCNCGN</sequence>
<dbReference type="InterPro" id="IPR001932">
    <property type="entry name" value="PPM-type_phosphatase-like_dom"/>
</dbReference>
<evidence type="ECO:0000256" key="3">
    <source>
        <dbReference type="ARBA" id="ARBA00022801"/>
    </source>
</evidence>
<feature type="region of interest" description="Disordered" evidence="6">
    <location>
        <begin position="537"/>
        <end position="628"/>
    </location>
</feature>
<keyword evidence="4 5" id="KW-0904">Protein phosphatase</keyword>
<dbReference type="GO" id="GO:0004722">
    <property type="term" value="F:protein serine/threonine phosphatase activity"/>
    <property type="evidence" value="ECO:0007669"/>
    <property type="project" value="InterPro"/>
</dbReference>
<comment type="similarity">
    <text evidence="5">Belongs to the PP2C family.</text>
</comment>
<dbReference type="SUPFAM" id="SSF81606">
    <property type="entry name" value="PP2C-like"/>
    <property type="match status" value="1"/>
</dbReference>
<dbReference type="Pfam" id="PF00134">
    <property type="entry name" value="Cyclin_N"/>
    <property type="match status" value="1"/>
</dbReference>
<dbReference type="Pfam" id="PF00481">
    <property type="entry name" value="PP2C"/>
    <property type="match status" value="1"/>
</dbReference>
<feature type="region of interest" description="Disordered" evidence="6">
    <location>
        <begin position="650"/>
        <end position="675"/>
    </location>
</feature>
<dbReference type="SUPFAM" id="SSF47954">
    <property type="entry name" value="Cyclin-like"/>
    <property type="match status" value="2"/>
</dbReference>
<dbReference type="AlphaFoldDB" id="F0WZ08"/>
<dbReference type="PROSITE" id="PS01032">
    <property type="entry name" value="PPM_1"/>
    <property type="match status" value="1"/>
</dbReference>
<evidence type="ECO:0000313" key="9">
    <source>
        <dbReference type="EMBL" id="CCA26722.1"/>
    </source>
</evidence>
<dbReference type="PROSITE" id="PS51746">
    <property type="entry name" value="PPM_2"/>
    <property type="match status" value="1"/>
</dbReference>
<name>F0WZ08_9STRA</name>
<feature type="compositionally biased region" description="Basic and acidic residues" evidence="6">
    <location>
        <begin position="618"/>
        <end position="628"/>
    </location>
</feature>
<dbReference type="InterPro" id="IPR006671">
    <property type="entry name" value="Cyclin_N"/>
</dbReference>
<proteinExistence type="inferred from homology"/>
<gene>
    <name evidence="9" type="primary">AlNc14C406G11417</name>
    <name evidence="9" type="ORF">ALNC14_128660</name>
</gene>
<protein>
    <submittedName>
        <fullName evidence="9">Protein phosphatase 1E putative</fullName>
    </submittedName>
</protein>
<dbReference type="Gene3D" id="2.30.29.30">
    <property type="entry name" value="Pleckstrin-homology domain (PH domain)/Phosphotyrosine-binding domain (PTB)"/>
    <property type="match status" value="1"/>
</dbReference>
<dbReference type="SMART" id="SM00332">
    <property type="entry name" value="PP2Cc"/>
    <property type="match status" value="1"/>
</dbReference>
<dbReference type="GO" id="GO:0016020">
    <property type="term" value="C:membrane"/>
    <property type="evidence" value="ECO:0007669"/>
    <property type="project" value="UniProtKB-SubCell"/>
</dbReference>
<accession>F0WZ08</accession>
<organism evidence="9">
    <name type="scientific">Albugo laibachii Nc14</name>
    <dbReference type="NCBI Taxonomy" id="890382"/>
    <lineage>
        <taxon>Eukaryota</taxon>
        <taxon>Sar</taxon>
        <taxon>Stramenopiles</taxon>
        <taxon>Oomycota</taxon>
        <taxon>Peronosporomycetes</taxon>
        <taxon>Albuginales</taxon>
        <taxon>Albuginaceae</taxon>
        <taxon>Albugo</taxon>
    </lineage>
</organism>
<dbReference type="InterPro" id="IPR000222">
    <property type="entry name" value="PP2C_BS"/>
</dbReference>
<feature type="compositionally biased region" description="Low complexity" evidence="6">
    <location>
        <begin position="543"/>
        <end position="553"/>
    </location>
</feature>
<dbReference type="Gene3D" id="3.60.40.10">
    <property type="entry name" value="PPM-type phosphatase domain"/>
    <property type="match status" value="1"/>
</dbReference>
<evidence type="ECO:0000256" key="6">
    <source>
        <dbReference type="SAM" id="MobiDB-lite"/>
    </source>
</evidence>
<evidence type="ECO:0000259" key="7">
    <source>
        <dbReference type="PROSITE" id="PS50003"/>
    </source>
</evidence>
<feature type="compositionally biased region" description="Polar residues" evidence="6">
    <location>
        <begin position="650"/>
        <end position="663"/>
    </location>
</feature>
<evidence type="ECO:0000256" key="1">
    <source>
        <dbReference type="ARBA" id="ARBA00004170"/>
    </source>
</evidence>
<dbReference type="InterPro" id="IPR036457">
    <property type="entry name" value="PPM-type-like_dom_sf"/>
</dbReference>
<dbReference type="CDD" id="cd00143">
    <property type="entry name" value="PP2Cc"/>
    <property type="match status" value="1"/>
</dbReference>
<feature type="domain" description="PPM-type phosphatase" evidence="8">
    <location>
        <begin position="697"/>
        <end position="1004"/>
    </location>
</feature>
<dbReference type="Gene3D" id="1.10.472.10">
    <property type="entry name" value="Cyclin-like"/>
    <property type="match status" value="2"/>
</dbReference>
<comment type="subcellular location">
    <subcellularLocation>
        <location evidence="1">Membrane</location>
        <topology evidence="1">Peripheral membrane protein</topology>
    </subcellularLocation>
</comment>
<feature type="compositionally biased region" description="Low complexity" evidence="6">
    <location>
        <begin position="593"/>
        <end position="602"/>
    </location>
</feature>
<dbReference type="InterPro" id="IPR001849">
    <property type="entry name" value="PH_domain"/>
</dbReference>
<dbReference type="SUPFAM" id="SSF50729">
    <property type="entry name" value="PH domain-like"/>
    <property type="match status" value="1"/>
</dbReference>
<evidence type="ECO:0000256" key="2">
    <source>
        <dbReference type="ARBA" id="ARBA00022723"/>
    </source>
</evidence>
<reference evidence="9" key="1">
    <citation type="journal article" date="2011" name="PLoS Biol.">
        <title>Gene gain and loss during evolution of obligate parasitism in the white rust pathogen of Arabidopsis thaliana.</title>
        <authorList>
            <person name="Kemen E."/>
            <person name="Gardiner A."/>
            <person name="Schultz-Larsen T."/>
            <person name="Kemen A.C."/>
            <person name="Balmuth A.L."/>
            <person name="Robert-Seilaniantz A."/>
            <person name="Bailey K."/>
            <person name="Holub E."/>
            <person name="Studholme D.J."/>
            <person name="Maclean D."/>
            <person name="Jones J.D."/>
        </authorList>
    </citation>
    <scope>NUCLEOTIDE SEQUENCE</scope>
</reference>
<feature type="domain" description="PH" evidence="7">
    <location>
        <begin position="450"/>
        <end position="481"/>
    </location>
</feature>
<reference evidence="9" key="2">
    <citation type="submission" date="2011-02" db="EMBL/GenBank/DDBJ databases">
        <authorList>
            <person name="MacLean D."/>
        </authorList>
    </citation>
    <scope>NUCLEOTIDE SEQUENCE</scope>
</reference>